<organism evidence="1 2">
    <name type="scientific">Eretmocerus hayati</name>
    <dbReference type="NCBI Taxonomy" id="131215"/>
    <lineage>
        <taxon>Eukaryota</taxon>
        <taxon>Metazoa</taxon>
        <taxon>Ecdysozoa</taxon>
        <taxon>Arthropoda</taxon>
        <taxon>Hexapoda</taxon>
        <taxon>Insecta</taxon>
        <taxon>Pterygota</taxon>
        <taxon>Neoptera</taxon>
        <taxon>Endopterygota</taxon>
        <taxon>Hymenoptera</taxon>
        <taxon>Apocrita</taxon>
        <taxon>Proctotrupomorpha</taxon>
        <taxon>Chalcidoidea</taxon>
        <taxon>Aphelinidae</taxon>
        <taxon>Aphelininae</taxon>
        <taxon>Eretmocerus</taxon>
    </lineage>
</organism>
<reference evidence="1" key="1">
    <citation type="submission" date="2023-04" db="EMBL/GenBank/DDBJ databases">
        <title>A chromosome-level genome assembly of the parasitoid wasp Eretmocerus hayati.</title>
        <authorList>
            <person name="Zhong Y."/>
            <person name="Liu S."/>
            <person name="Liu Y."/>
        </authorList>
    </citation>
    <scope>NUCLEOTIDE SEQUENCE</scope>
    <source>
        <strain evidence="1">ZJU_SS_LIU_2023</strain>
    </source>
</reference>
<comment type="caution">
    <text evidence="1">The sequence shown here is derived from an EMBL/GenBank/DDBJ whole genome shotgun (WGS) entry which is preliminary data.</text>
</comment>
<proteinExistence type="predicted"/>
<sequence length="120" mass="13662">MAKLFGTTILIIMVISINADNKQPAPDNKNLEYLKPVDEVIVMTDLAVLRKSKENRQGKQFLTNGQTEIIRPPQKSTASTSKLVSIDGSSVEPMRRRKRSAIKRLQHRVLAKYFLRSRKV</sequence>
<dbReference type="EMBL" id="CM056741">
    <property type="protein sequence ID" value="KAJ8688305.1"/>
    <property type="molecule type" value="Genomic_DNA"/>
</dbReference>
<accession>A0ACC2Q2L8</accession>
<evidence type="ECO:0000313" key="2">
    <source>
        <dbReference type="Proteomes" id="UP001239111"/>
    </source>
</evidence>
<keyword evidence="2" id="KW-1185">Reference proteome</keyword>
<protein>
    <submittedName>
        <fullName evidence="1">Uncharacterized protein</fullName>
    </submittedName>
</protein>
<name>A0ACC2Q2L8_9HYME</name>
<dbReference type="Proteomes" id="UP001239111">
    <property type="component" value="Chromosome 1"/>
</dbReference>
<gene>
    <name evidence="1" type="ORF">QAD02_024100</name>
</gene>
<evidence type="ECO:0000313" key="1">
    <source>
        <dbReference type="EMBL" id="KAJ8688305.1"/>
    </source>
</evidence>